<evidence type="ECO:0000313" key="3">
    <source>
        <dbReference type="Proteomes" id="UP000199321"/>
    </source>
</evidence>
<feature type="transmembrane region" description="Helical" evidence="1">
    <location>
        <begin position="102"/>
        <end position="122"/>
    </location>
</feature>
<dbReference type="Proteomes" id="UP000199321">
    <property type="component" value="Unassembled WGS sequence"/>
</dbReference>
<organism evidence="2 3">
    <name type="scientific">Ulvibacter litoralis</name>
    <dbReference type="NCBI Taxonomy" id="227084"/>
    <lineage>
        <taxon>Bacteria</taxon>
        <taxon>Pseudomonadati</taxon>
        <taxon>Bacteroidota</taxon>
        <taxon>Flavobacteriia</taxon>
        <taxon>Flavobacteriales</taxon>
        <taxon>Flavobacteriaceae</taxon>
        <taxon>Ulvibacter</taxon>
    </lineage>
</organism>
<name>A0A1G7HNC0_9FLAO</name>
<dbReference type="Pfam" id="PF14897">
    <property type="entry name" value="EpsG"/>
    <property type="match status" value="1"/>
</dbReference>
<keyword evidence="1" id="KW-0472">Membrane</keyword>
<feature type="transmembrane region" description="Helical" evidence="1">
    <location>
        <begin position="6"/>
        <end position="22"/>
    </location>
</feature>
<gene>
    <name evidence="2" type="ORF">SAMN05421855_104192</name>
</gene>
<proteinExistence type="predicted"/>
<dbReference type="InterPro" id="IPR049458">
    <property type="entry name" value="EpsG-like"/>
</dbReference>
<feature type="transmembrane region" description="Helical" evidence="1">
    <location>
        <begin position="131"/>
        <end position="152"/>
    </location>
</feature>
<feature type="transmembrane region" description="Helical" evidence="1">
    <location>
        <begin position="281"/>
        <end position="299"/>
    </location>
</feature>
<dbReference type="STRING" id="227084.SAMN05421855_104192"/>
<feature type="transmembrane region" description="Helical" evidence="1">
    <location>
        <begin position="34"/>
        <end position="51"/>
    </location>
</feature>
<reference evidence="2 3" key="1">
    <citation type="submission" date="2016-10" db="EMBL/GenBank/DDBJ databases">
        <authorList>
            <person name="de Groot N.N."/>
        </authorList>
    </citation>
    <scope>NUCLEOTIDE SEQUENCE [LARGE SCALE GENOMIC DNA]</scope>
    <source>
        <strain evidence="2 3">DSM 16195</strain>
    </source>
</reference>
<dbReference type="EMBL" id="FNBA01000004">
    <property type="protein sequence ID" value="SDF01868.1"/>
    <property type="molecule type" value="Genomic_DNA"/>
</dbReference>
<protein>
    <submittedName>
        <fullName evidence="2">EpsG family protein</fullName>
    </submittedName>
</protein>
<keyword evidence="1" id="KW-1133">Transmembrane helix</keyword>
<keyword evidence="3" id="KW-1185">Reference proteome</keyword>
<dbReference type="RefSeq" id="WP_093144849.1">
    <property type="nucleotide sequence ID" value="NZ_BMWO01000004.1"/>
</dbReference>
<sequence length="374" mass="43960">MIRIIVIFIIVLAGIWFSLESYKNSYEQRRKFYIRFVIFILALQSGLRNWAVGADTYQYYIRWENVKITSWQKILNSFLYGGEKDPFYTLFQKILQILFDNYQFFLIVIAVIFMMALGNFVLKNTTRISHAILAFIIYMGYFYGFFSITGLRQTLATAFLLWSYEYVKKEKLIPFAVLVIIGASFHITALVFLPLYFASKIKRPEFVFVCAVFGFPFFMIFKNQLAILFLKYSTLQDRFEAYASQYHQGGSLILTAFQVFLAIYALMLIKKVLALGNKTYLMYNTFALALFFLPLQWVNPSAGRIAQYFAIIIMVWIPYLLDATAGESEKTRKFLYTLAIIGFFFITLFAIQGLDEYKFFWEEMELPKEYRGRI</sequence>
<feature type="transmembrane region" description="Helical" evidence="1">
    <location>
        <begin position="172"/>
        <end position="197"/>
    </location>
</feature>
<dbReference type="AlphaFoldDB" id="A0A1G7HNC0"/>
<accession>A0A1G7HNC0</accession>
<evidence type="ECO:0000256" key="1">
    <source>
        <dbReference type="SAM" id="Phobius"/>
    </source>
</evidence>
<keyword evidence="1" id="KW-0812">Transmembrane</keyword>
<feature type="transmembrane region" description="Helical" evidence="1">
    <location>
        <begin position="206"/>
        <end position="230"/>
    </location>
</feature>
<dbReference type="OrthoDB" id="1649543at2"/>
<feature type="transmembrane region" description="Helical" evidence="1">
    <location>
        <begin position="334"/>
        <end position="354"/>
    </location>
</feature>
<feature type="transmembrane region" description="Helical" evidence="1">
    <location>
        <begin position="250"/>
        <end position="269"/>
    </location>
</feature>
<evidence type="ECO:0000313" key="2">
    <source>
        <dbReference type="EMBL" id="SDF01868.1"/>
    </source>
</evidence>
<feature type="transmembrane region" description="Helical" evidence="1">
    <location>
        <begin position="305"/>
        <end position="322"/>
    </location>
</feature>